<dbReference type="PANTHER" id="PTHR31727:SF6">
    <property type="entry name" value="OLEOYL-ACYL CARRIER PROTEIN THIOESTERASE 1, CHLOROPLASTIC"/>
    <property type="match status" value="1"/>
</dbReference>
<dbReference type="GO" id="GO:0016297">
    <property type="term" value="F:fatty acyl-[ACP] hydrolase activity"/>
    <property type="evidence" value="ECO:0007669"/>
    <property type="project" value="InterPro"/>
</dbReference>
<dbReference type="GO" id="GO:0000036">
    <property type="term" value="F:acyl carrier activity"/>
    <property type="evidence" value="ECO:0007669"/>
    <property type="project" value="TreeGrafter"/>
</dbReference>
<dbReference type="PANTHER" id="PTHR31727">
    <property type="entry name" value="OLEOYL-ACYL CARRIER PROTEIN THIOESTERASE 1, CHLOROPLASTIC"/>
    <property type="match status" value="1"/>
</dbReference>
<evidence type="ECO:0000256" key="7">
    <source>
        <dbReference type="ARBA" id="ARBA00023160"/>
    </source>
</evidence>
<evidence type="ECO:0008006" key="11">
    <source>
        <dbReference type="Google" id="ProtNLM"/>
    </source>
</evidence>
<evidence type="ECO:0000313" key="10">
    <source>
        <dbReference type="EMBL" id="HGS88424.1"/>
    </source>
</evidence>
<evidence type="ECO:0000256" key="1">
    <source>
        <dbReference type="ARBA" id="ARBA00006500"/>
    </source>
</evidence>
<dbReference type="InterPro" id="IPR049427">
    <property type="entry name" value="Acyl-ACP_TE_C"/>
</dbReference>
<comment type="similarity">
    <text evidence="1">Belongs to the acyl-ACP thioesterase family.</text>
</comment>
<dbReference type="AlphaFoldDB" id="A0A7C4Q3E1"/>
<accession>A0A7C4Q3E1</accession>
<organism evidence="10">
    <name type="scientific">Bellilinea caldifistulae</name>
    <dbReference type="NCBI Taxonomy" id="360411"/>
    <lineage>
        <taxon>Bacteria</taxon>
        <taxon>Bacillati</taxon>
        <taxon>Chloroflexota</taxon>
        <taxon>Anaerolineae</taxon>
        <taxon>Anaerolineales</taxon>
        <taxon>Anaerolineaceae</taxon>
        <taxon>Bellilinea</taxon>
    </lineage>
</organism>
<proteinExistence type="inferred from homology"/>
<feature type="domain" description="Acyl-ACP thioesterase-like C-terminal" evidence="9">
    <location>
        <begin position="169"/>
        <end position="243"/>
    </location>
</feature>
<dbReference type="Pfam" id="PF20791">
    <property type="entry name" value="Acyl-ACP_TE_C"/>
    <property type="match status" value="1"/>
</dbReference>
<evidence type="ECO:0000256" key="6">
    <source>
        <dbReference type="ARBA" id="ARBA00023098"/>
    </source>
</evidence>
<keyword evidence="7" id="KW-0275">Fatty acid biosynthesis</keyword>
<evidence type="ECO:0000256" key="3">
    <source>
        <dbReference type="ARBA" id="ARBA00022801"/>
    </source>
</evidence>
<evidence type="ECO:0000256" key="2">
    <source>
        <dbReference type="ARBA" id="ARBA00022516"/>
    </source>
</evidence>
<dbReference type="InterPro" id="IPR045023">
    <property type="entry name" value="FATA/B"/>
</dbReference>
<keyword evidence="5" id="KW-0809">Transit peptide</keyword>
<protein>
    <recommendedName>
        <fullName evidence="11">Acyl-ACP thioesterase</fullName>
    </recommendedName>
</protein>
<keyword evidence="3" id="KW-0378">Hydrolase</keyword>
<dbReference type="CDD" id="cd00586">
    <property type="entry name" value="4HBT"/>
    <property type="match status" value="1"/>
</dbReference>
<dbReference type="EMBL" id="DSXR01000127">
    <property type="protein sequence ID" value="HGS88424.1"/>
    <property type="molecule type" value="Genomic_DNA"/>
</dbReference>
<dbReference type="Pfam" id="PF01643">
    <property type="entry name" value="Acyl-ACP_TE"/>
    <property type="match status" value="1"/>
</dbReference>
<evidence type="ECO:0000259" key="9">
    <source>
        <dbReference type="Pfam" id="PF20791"/>
    </source>
</evidence>
<keyword evidence="2" id="KW-0444">Lipid biosynthesis</keyword>
<evidence type="ECO:0000256" key="4">
    <source>
        <dbReference type="ARBA" id="ARBA00022832"/>
    </source>
</evidence>
<name>A0A7C4Q3E1_9CHLR</name>
<dbReference type="InterPro" id="IPR029069">
    <property type="entry name" value="HotDog_dom_sf"/>
</dbReference>
<evidence type="ECO:0000256" key="5">
    <source>
        <dbReference type="ARBA" id="ARBA00022946"/>
    </source>
</evidence>
<reference evidence="10" key="1">
    <citation type="journal article" date="2020" name="mSystems">
        <title>Genome- and Community-Level Interaction Insights into Carbon Utilization and Element Cycling Functions of Hydrothermarchaeota in Hydrothermal Sediment.</title>
        <authorList>
            <person name="Zhou Z."/>
            <person name="Liu Y."/>
            <person name="Xu W."/>
            <person name="Pan J."/>
            <person name="Luo Z.H."/>
            <person name="Li M."/>
        </authorList>
    </citation>
    <scope>NUCLEOTIDE SEQUENCE [LARGE SCALE GENOMIC DNA]</scope>
    <source>
        <strain evidence="10">SpSt-556</strain>
    </source>
</reference>
<dbReference type="Gene3D" id="3.10.129.10">
    <property type="entry name" value="Hotdog Thioesterase"/>
    <property type="match status" value="2"/>
</dbReference>
<evidence type="ECO:0000259" key="8">
    <source>
        <dbReference type="Pfam" id="PF01643"/>
    </source>
</evidence>
<comment type="caution">
    <text evidence="10">The sequence shown here is derived from an EMBL/GenBank/DDBJ whole genome shotgun (WGS) entry which is preliminary data.</text>
</comment>
<keyword evidence="6" id="KW-0443">Lipid metabolism</keyword>
<feature type="domain" description="Acyl-ACP thioesterase N-terminal hotdog" evidence="8">
    <location>
        <begin position="14"/>
        <end position="128"/>
    </location>
</feature>
<keyword evidence="4" id="KW-0276">Fatty acid metabolism</keyword>
<gene>
    <name evidence="10" type="ORF">ENT17_12535</name>
</gene>
<dbReference type="SUPFAM" id="SSF54637">
    <property type="entry name" value="Thioesterase/thiol ester dehydrase-isomerase"/>
    <property type="match status" value="2"/>
</dbReference>
<sequence length="260" mass="29934">MANPSTLPQPIWCEEFRVRVFETDLNNRWKPAAFFQAMEEAAANHARNLGFDYPDMMAKGMIWVLARLKIRFMEFPTIPDRIVLQTFPRGIQQKIFFTRDFLFTTPAGKRLAVATSAWLLIDPYKRRMLLPNSLPGSLPLNEGLSTLNENLEKIALPAEMSPVLTRQAAYSDLDLMNHVNNARYVEWICDCFPPEHYRRYQPAYLQINYNHEVLPGSSVTLSVGERSGSPLVHVICGSLNGEERRAFEAEIGWREFRQPE</sequence>
<dbReference type="InterPro" id="IPR002864">
    <property type="entry name" value="Acyl-ACP_thioesterase_NHD"/>
</dbReference>